<dbReference type="AlphaFoldDB" id="A0A8S9YGH7"/>
<dbReference type="EMBL" id="JTDE01006064">
    <property type="protein sequence ID" value="KAF7245674.1"/>
    <property type="molecule type" value="Genomic_DNA"/>
</dbReference>
<name>A0A8S9YGH7_9TREM</name>
<dbReference type="Proteomes" id="UP000822476">
    <property type="component" value="Unassembled WGS sequence"/>
</dbReference>
<evidence type="ECO:0000313" key="1">
    <source>
        <dbReference type="EMBL" id="KAF7245674.1"/>
    </source>
</evidence>
<organism evidence="1 2">
    <name type="scientific">Paragonimus skrjabini miyazakii</name>
    <dbReference type="NCBI Taxonomy" id="59628"/>
    <lineage>
        <taxon>Eukaryota</taxon>
        <taxon>Metazoa</taxon>
        <taxon>Spiralia</taxon>
        <taxon>Lophotrochozoa</taxon>
        <taxon>Platyhelminthes</taxon>
        <taxon>Trematoda</taxon>
        <taxon>Digenea</taxon>
        <taxon>Plagiorchiida</taxon>
        <taxon>Troglotremata</taxon>
        <taxon>Troglotrematidae</taxon>
        <taxon>Paragonimus</taxon>
    </lineage>
</organism>
<accession>A0A8S9YGH7</accession>
<comment type="caution">
    <text evidence="1">The sequence shown here is derived from an EMBL/GenBank/DDBJ whole genome shotgun (WGS) entry which is preliminary data.</text>
</comment>
<gene>
    <name evidence="1" type="ORF">EG68_09622</name>
</gene>
<proteinExistence type="predicted"/>
<evidence type="ECO:0000313" key="2">
    <source>
        <dbReference type="Proteomes" id="UP000822476"/>
    </source>
</evidence>
<protein>
    <submittedName>
        <fullName evidence="1">Uncharacterized protein</fullName>
    </submittedName>
</protein>
<keyword evidence="2" id="KW-1185">Reference proteome</keyword>
<reference evidence="1" key="1">
    <citation type="submission" date="2019-07" db="EMBL/GenBank/DDBJ databases">
        <title>Annotation for the trematode Paragonimus miyazaki's.</title>
        <authorList>
            <person name="Choi Y.-J."/>
        </authorList>
    </citation>
    <scope>NUCLEOTIDE SEQUENCE</scope>
    <source>
        <strain evidence="1">Japan</strain>
    </source>
</reference>
<sequence length="93" mass="10827">MSTVSYDEALVKVFIFDSVASSEFTGSMQNVRVLEHPNCQTDEKCKHWWYNSEEKSCRLTYDDNINDPWHPDHRMESDKAFVSNSYTPDNLSA</sequence>